<sequence length="111" mass="12299">MLLSKKPKRSHPSEKLVTLTIKERCRDHSLNIHNVVVLNVCLQIDEIRFKKILELIVCGKKEGANLQCGEYSFGNGVIKSCHDTTFVFAAGILRKDINTVMTSSQAVNAGS</sequence>
<protein>
    <submittedName>
        <fullName evidence="1">Uncharacterized protein</fullName>
    </submittedName>
</protein>
<name>A0A8K0KUH6_LADFU</name>
<dbReference type="EMBL" id="KZ309354">
    <property type="protein sequence ID" value="KAG8238438.1"/>
    <property type="molecule type" value="Genomic_DNA"/>
</dbReference>
<evidence type="ECO:0000313" key="2">
    <source>
        <dbReference type="Proteomes" id="UP000792457"/>
    </source>
</evidence>
<accession>A0A8K0KUH6</accession>
<feature type="non-terminal residue" evidence="1">
    <location>
        <position position="1"/>
    </location>
</feature>
<dbReference type="AlphaFoldDB" id="A0A8K0KUH6"/>
<reference evidence="1" key="1">
    <citation type="submission" date="2013-04" db="EMBL/GenBank/DDBJ databases">
        <authorList>
            <person name="Qu J."/>
            <person name="Murali S.C."/>
            <person name="Bandaranaike D."/>
            <person name="Bellair M."/>
            <person name="Blankenburg K."/>
            <person name="Chao H."/>
            <person name="Dinh H."/>
            <person name="Doddapaneni H."/>
            <person name="Downs B."/>
            <person name="Dugan-Rocha S."/>
            <person name="Elkadiri S."/>
            <person name="Gnanaolivu R.D."/>
            <person name="Hernandez B."/>
            <person name="Javaid M."/>
            <person name="Jayaseelan J.C."/>
            <person name="Lee S."/>
            <person name="Li M."/>
            <person name="Ming W."/>
            <person name="Munidasa M."/>
            <person name="Muniz J."/>
            <person name="Nguyen L."/>
            <person name="Ongeri F."/>
            <person name="Osuji N."/>
            <person name="Pu L.-L."/>
            <person name="Puazo M."/>
            <person name="Qu C."/>
            <person name="Quiroz J."/>
            <person name="Raj R."/>
            <person name="Weissenberger G."/>
            <person name="Xin Y."/>
            <person name="Zou X."/>
            <person name="Han Y."/>
            <person name="Richards S."/>
            <person name="Worley K."/>
            <person name="Muzny D."/>
            <person name="Gibbs R."/>
        </authorList>
    </citation>
    <scope>NUCLEOTIDE SEQUENCE</scope>
    <source>
        <strain evidence="1">Sampled in the wild</strain>
    </source>
</reference>
<dbReference type="Proteomes" id="UP000792457">
    <property type="component" value="Unassembled WGS sequence"/>
</dbReference>
<comment type="caution">
    <text evidence="1">The sequence shown here is derived from an EMBL/GenBank/DDBJ whole genome shotgun (WGS) entry which is preliminary data.</text>
</comment>
<reference evidence="1" key="2">
    <citation type="submission" date="2017-10" db="EMBL/GenBank/DDBJ databases">
        <title>Ladona fulva Genome sequencing and assembly.</title>
        <authorList>
            <person name="Murali S."/>
            <person name="Richards S."/>
            <person name="Bandaranaike D."/>
            <person name="Bellair M."/>
            <person name="Blankenburg K."/>
            <person name="Chao H."/>
            <person name="Dinh H."/>
            <person name="Doddapaneni H."/>
            <person name="Dugan-Rocha S."/>
            <person name="Elkadiri S."/>
            <person name="Gnanaolivu R."/>
            <person name="Hernandez B."/>
            <person name="Skinner E."/>
            <person name="Javaid M."/>
            <person name="Lee S."/>
            <person name="Li M."/>
            <person name="Ming W."/>
            <person name="Munidasa M."/>
            <person name="Muniz J."/>
            <person name="Nguyen L."/>
            <person name="Hughes D."/>
            <person name="Osuji N."/>
            <person name="Pu L.-L."/>
            <person name="Puazo M."/>
            <person name="Qu C."/>
            <person name="Quiroz J."/>
            <person name="Raj R."/>
            <person name="Weissenberger G."/>
            <person name="Xin Y."/>
            <person name="Zou X."/>
            <person name="Han Y."/>
            <person name="Worley K."/>
            <person name="Muzny D."/>
            <person name="Gibbs R."/>
        </authorList>
    </citation>
    <scope>NUCLEOTIDE SEQUENCE</scope>
    <source>
        <strain evidence="1">Sampled in the wild</strain>
    </source>
</reference>
<organism evidence="1 2">
    <name type="scientific">Ladona fulva</name>
    <name type="common">Scarce chaser dragonfly</name>
    <name type="synonym">Libellula fulva</name>
    <dbReference type="NCBI Taxonomy" id="123851"/>
    <lineage>
        <taxon>Eukaryota</taxon>
        <taxon>Metazoa</taxon>
        <taxon>Ecdysozoa</taxon>
        <taxon>Arthropoda</taxon>
        <taxon>Hexapoda</taxon>
        <taxon>Insecta</taxon>
        <taxon>Pterygota</taxon>
        <taxon>Palaeoptera</taxon>
        <taxon>Odonata</taxon>
        <taxon>Epiprocta</taxon>
        <taxon>Anisoptera</taxon>
        <taxon>Libelluloidea</taxon>
        <taxon>Libellulidae</taxon>
        <taxon>Ladona</taxon>
    </lineage>
</organism>
<keyword evidence="2" id="KW-1185">Reference proteome</keyword>
<evidence type="ECO:0000313" key="1">
    <source>
        <dbReference type="EMBL" id="KAG8238438.1"/>
    </source>
</evidence>
<proteinExistence type="predicted"/>
<gene>
    <name evidence="1" type="ORF">J437_LFUL002895</name>
</gene>